<feature type="binding site" evidence="8">
    <location>
        <position position="226"/>
    </location>
    <ligand>
        <name>Fe cation</name>
        <dbReference type="ChEBI" id="CHEBI:24875"/>
    </ligand>
</feature>
<sequence>MNMSRIESRPSAKRGYVDFFVDFSSASESEIKTLSELLVSKGDEISMVSDRVGTVWFPRKMKDLDSFSVKSLEYGEVLDADHPGFKDDTYRVRRKEITEKAKVFRYGQILPDVEYTQAEKDTWKTVYSKLKELFPTHACRQFNQVFPLLEQECGYGPDSIPQIRVISEFLHDRTGWRLRPVTGLLTPRDFLNALAFRVFHSTQYIRHASLPLYTPEPDVCHELIGHVPLLADPEFADFSQEIGLASLGASDADIEKLATVYWFTVEFGLCKEGENLKAYGAGLLSSFGELSYCLTGKAKNLPFLPQETAVTKYPITSYQPLYFVTESFEAATLKVREFAKSLDRPFAVRYNALTENVEILDKKDSLLKFVKNIQGDLKLLLEAIEKY</sequence>
<evidence type="ECO:0000256" key="4">
    <source>
        <dbReference type="ARBA" id="ARBA00022723"/>
    </source>
</evidence>
<protein>
    <recommendedName>
        <fullName evidence="3">phenylalanine 4-monooxygenase</fullName>
        <ecNumber evidence="3">1.14.16.1</ecNumber>
    </recommendedName>
</protein>
<keyword evidence="4 8" id="KW-0479">Metal-binding</keyword>
<evidence type="ECO:0000256" key="2">
    <source>
        <dbReference type="ARBA" id="ARBA00009712"/>
    </source>
</evidence>
<dbReference type="PROSITE" id="PS00858">
    <property type="entry name" value="PREPHENATE_DEHYDR_2"/>
    <property type="match status" value="1"/>
</dbReference>
<dbReference type="GO" id="GO:0004664">
    <property type="term" value="F:prephenate dehydratase activity"/>
    <property type="evidence" value="ECO:0007669"/>
    <property type="project" value="InterPro"/>
</dbReference>
<dbReference type="PRINTS" id="PR00372">
    <property type="entry name" value="FYWHYDRXLASE"/>
</dbReference>
<dbReference type="PANTHER" id="PTHR11473:SF24">
    <property type="entry name" value="PHENYLALANINE-4-HYDROXYLASE"/>
    <property type="match status" value="1"/>
</dbReference>
<evidence type="ECO:0000256" key="7">
    <source>
        <dbReference type="ARBA" id="ARBA00023033"/>
    </source>
</evidence>
<dbReference type="PROSITE" id="PS00367">
    <property type="entry name" value="BH4_AAA_HYDROXYL_1"/>
    <property type="match status" value="1"/>
</dbReference>
<evidence type="ECO:0000256" key="6">
    <source>
        <dbReference type="ARBA" id="ARBA00023004"/>
    </source>
</evidence>
<accession>A0A6B2L5H8</accession>
<evidence type="ECO:0000256" key="1">
    <source>
        <dbReference type="ARBA" id="ARBA00001954"/>
    </source>
</evidence>
<dbReference type="AlphaFoldDB" id="A0A6B2L5H8"/>
<dbReference type="InterPro" id="IPR019774">
    <property type="entry name" value="Aromatic-AA_hydroxylase_C"/>
</dbReference>
<evidence type="ECO:0000256" key="9">
    <source>
        <dbReference type="PIRSR" id="PIRSR601273-2"/>
    </source>
</evidence>
<evidence type="ECO:0000313" key="11">
    <source>
        <dbReference type="EMBL" id="NDV32242.1"/>
    </source>
</evidence>
<evidence type="ECO:0000256" key="8">
    <source>
        <dbReference type="PIRSR" id="PIRSR000336-1"/>
    </source>
</evidence>
<comment type="cofactor">
    <cofactor evidence="1 9">
        <name>Fe(2+)</name>
        <dbReference type="ChEBI" id="CHEBI:29033"/>
    </cofactor>
</comment>
<comment type="similarity">
    <text evidence="2">Belongs to the biopterin-dependent aromatic amino acid hydroxylase family.</text>
</comment>
<dbReference type="PANTHER" id="PTHR11473">
    <property type="entry name" value="AROMATIC AMINO ACID HYDROXYLASE"/>
    <property type="match status" value="1"/>
</dbReference>
<feature type="binding site" evidence="8">
    <location>
        <position position="266"/>
    </location>
    <ligand>
        <name>Fe cation</name>
        <dbReference type="ChEBI" id="CHEBI:24875"/>
    </ligand>
</feature>
<dbReference type="SUPFAM" id="SSF56534">
    <property type="entry name" value="Aromatic aminoacid monoxygenases, catalytic and oligomerization domains"/>
    <property type="match status" value="1"/>
</dbReference>
<dbReference type="InterPro" id="IPR001273">
    <property type="entry name" value="ArAA_hydroxylase"/>
</dbReference>
<dbReference type="GO" id="GO:0009094">
    <property type="term" value="P:L-phenylalanine biosynthetic process"/>
    <property type="evidence" value="ECO:0007669"/>
    <property type="project" value="InterPro"/>
</dbReference>
<feature type="binding site" evidence="8">
    <location>
        <position position="221"/>
    </location>
    <ligand>
        <name>Fe cation</name>
        <dbReference type="ChEBI" id="CHEBI:24875"/>
    </ligand>
</feature>
<evidence type="ECO:0000256" key="5">
    <source>
        <dbReference type="ARBA" id="ARBA00023002"/>
    </source>
</evidence>
<dbReference type="InterPro" id="IPR036951">
    <property type="entry name" value="ArAA_hydroxylase_sf"/>
</dbReference>
<dbReference type="EMBL" id="GIBP01003273">
    <property type="protein sequence ID" value="NDV32242.1"/>
    <property type="molecule type" value="Transcribed_RNA"/>
</dbReference>
<dbReference type="GO" id="GO:0005506">
    <property type="term" value="F:iron ion binding"/>
    <property type="evidence" value="ECO:0007669"/>
    <property type="project" value="InterPro"/>
</dbReference>
<dbReference type="InterPro" id="IPR036329">
    <property type="entry name" value="Aro-AA_hydroxylase_C_sf"/>
</dbReference>
<dbReference type="InterPro" id="IPR018528">
    <property type="entry name" value="Preph_deHydtase_CS"/>
</dbReference>
<evidence type="ECO:0000259" key="10">
    <source>
        <dbReference type="PROSITE" id="PS51410"/>
    </source>
</evidence>
<evidence type="ECO:0000256" key="3">
    <source>
        <dbReference type="ARBA" id="ARBA00011995"/>
    </source>
</evidence>
<dbReference type="EC" id="1.14.16.1" evidence="3"/>
<keyword evidence="6 8" id="KW-0408">Iron</keyword>
<dbReference type="PIRSF" id="PIRSF000336">
    <property type="entry name" value="TH"/>
    <property type="match status" value="1"/>
</dbReference>
<dbReference type="Gene3D" id="1.10.800.10">
    <property type="entry name" value="Aromatic amino acid hydroxylase"/>
    <property type="match status" value="1"/>
</dbReference>
<feature type="domain" description="Biopterin-dependent aromatic amino acid hydroxylase family profile" evidence="10">
    <location>
        <begin position="42"/>
        <end position="387"/>
    </location>
</feature>
<name>A0A6B2L5H8_9EUKA</name>
<organism evidence="11">
    <name type="scientific">Arcella intermedia</name>
    <dbReference type="NCBI Taxonomy" id="1963864"/>
    <lineage>
        <taxon>Eukaryota</taxon>
        <taxon>Amoebozoa</taxon>
        <taxon>Tubulinea</taxon>
        <taxon>Elardia</taxon>
        <taxon>Arcellinida</taxon>
        <taxon>Sphaerothecina</taxon>
        <taxon>Arcellidae</taxon>
        <taxon>Arcella</taxon>
    </lineage>
</organism>
<keyword evidence="5" id="KW-0560">Oxidoreductase</keyword>
<dbReference type="GO" id="GO:0004505">
    <property type="term" value="F:phenylalanine 4-monooxygenase activity"/>
    <property type="evidence" value="ECO:0007669"/>
    <property type="project" value="UniProtKB-EC"/>
</dbReference>
<dbReference type="PROSITE" id="PS51410">
    <property type="entry name" value="BH4_AAA_HYDROXYL_2"/>
    <property type="match status" value="1"/>
</dbReference>
<proteinExistence type="inferred from homology"/>
<dbReference type="InterPro" id="IPR018301">
    <property type="entry name" value="ArAA_hydroxylase_Fe/CU_BS"/>
</dbReference>
<dbReference type="InterPro" id="IPR019773">
    <property type="entry name" value="Tyrosine_3-monooxygenase-like"/>
</dbReference>
<dbReference type="Pfam" id="PF00351">
    <property type="entry name" value="Biopterin_H"/>
    <property type="match status" value="1"/>
</dbReference>
<keyword evidence="7" id="KW-0503">Monooxygenase</keyword>
<reference evidence="11" key="1">
    <citation type="journal article" date="2020" name="J. Eukaryot. Microbiol.">
        <title>De novo Sequencing, Assembly and Annotation of the Transcriptome for the Free-Living Testate Amoeba Arcella intermedia.</title>
        <authorList>
            <person name="Ribeiro G.M."/>
            <person name="Porfirio-Sousa A.L."/>
            <person name="Maurer-Alcala X.X."/>
            <person name="Katz L.A."/>
            <person name="Lahr D.J.G."/>
        </authorList>
    </citation>
    <scope>NUCLEOTIDE SEQUENCE</scope>
</reference>